<feature type="compositionally biased region" description="Low complexity" evidence="5">
    <location>
        <begin position="185"/>
        <end position="200"/>
    </location>
</feature>
<feature type="region of interest" description="Disordered" evidence="5">
    <location>
        <begin position="170"/>
        <end position="268"/>
    </location>
</feature>
<dbReference type="SUPFAM" id="SSF54928">
    <property type="entry name" value="RNA-binding domain, RBD"/>
    <property type="match status" value="1"/>
</dbReference>
<feature type="domain" description="UPF3" evidence="6">
    <location>
        <begin position="7"/>
        <end position="168"/>
    </location>
</feature>
<keyword evidence="8" id="KW-1185">Reference proteome</keyword>
<reference evidence="7 8" key="1">
    <citation type="submission" date="2024-05" db="EMBL/GenBank/DDBJ databases">
        <title>Haplotype-resolved chromosome-level genome assembly of Huyou (Citrus changshanensis).</title>
        <authorList>
            <person name="Miao C."/>
            <person name="Chen W."/>
            <person name="Wu Y."/>
            <person name="Wang L."/>
            <person name="Zhao S."/>
            <person name="Grierson D."/>
            <person name="Xu C."/>
            <person name="Chen K."/>
        </authorList>
    </citation>
    <scope>NUCLEOTIDE SEQUENCE [LARGE SCALE GENOMIC DNA]</scope>
    <source>
        <strain evidence="7">01-14</strain>
        <tissue evidence="7">Leaf</tissue>
    </source>
</reference>
<dbReference type="CDD" id="cd12455">
    <property type="entry name" value="RRM_like_Smg4_UPF3"/>
    <property type="match status" value="1"/>
</dbReference>
<feature type="compositionally biased region" description="Basic and acidic residues" evidence="5">
    <location>
        <begin position="217"/>
        <end position="243"/>
    </location>
</feature>
<feature type="compositionally biased region" description="Low complexity" evidence="5">
    <location>
        <begin position="405"/>
        <end position="417"/>
    </location>
</feature>
<evidence type="ECO:0000259" key="6">
    <source>
        <dbReference type="Pfam" id="PF03467"/>
    </source>
</evidence>
<name>A0AAP0MPR3_9ROSI</name>
<dbReference type="InterPro" id="IPR005120">
    <property type="entry name" value="UPF3_dom"/>
</dbReference>
<evidence type="ECO:0000313" key="7">
    <source>
        <dbReference type="EMBL" id="KAK9214015.1"/>
    </source>
</evidence>
<dbReference type="InterPro" id="IPR035979">
    <property type="entry name" value="RBD_domain_sf"/>
</dbReference>
<dbReference type="GO" id="GO:0045727">
    <property type="term" value="P:positive regulation of translation"/>
    <property type="evidence" value="ECO:0007669"/>
    <property type="project" value="TreeGrafter"/>
</dbReference>
<dbReference type="Pfam" id="PF03467">
    <property type="entry name" value="Smg4_UPF3"/>
    <property type="match status" value="1"/>
</dbReference>
<feature type="region of interest" description="Disordered" evidence="5">
    <location>
        <begin position="331"/>
        <end position="366"/>
    </location>
</feature>
<dbReference type="InterPro" id="IPR039722">
    <property type="entry name" value="Upf3"/>
</dbReference>
<organism evidence="7 8">
    <name type="scientific">Citrus x changshan-huyou</name>
    <dbReference type="NCBI Taxonomy" id="2935761"/>
    <lineage>
        <taxon>Eukaryota</taxon>
        <taxon>Viridiplantae</taxon>
        <taxon>Streptophyta</taxon>
        <taxon>Embryophyta</taxon>
        <taxon>Tracheophyta</taxon>
        <taxon>Spermatophyta</taxon>
        <taxon>Magnoliopsida</taxon>
        <taxon>eudicotyledons</taxon>
        <taxon>Gunneridae</taxon>
        <taxon>Pentapetalae</taxon>
        <taxon>rosids</taxon>
        <taxon>malvids</taxon>
        <taxon>Sapindales</taxon>
        <taxon>Rutaceae</taxon>
        <taxon>Aurantioideae</taxon>
        <taxon>Citrus</taxon>
    </lineage>
</organism>
<evidence type="ECO:0000256" key="5">
    <source>
        <dbReference type="SAM" id="MobiDB-lite"/>
    </source>
</evidence>
<feature type="compositionally biased region" description="Low complexity" evidence="5">
    <location>
        <begin position="285"/>
        <end position="298"/>
    </location>
</feature>
<proteinExistence type="inferred from homology"/>
<protein>
    <recommendedName>
        <fullName evidence="6">UPF3 domain-containing protein</fullName>
    </recommendedName>
</protein>
<dbReference type="Gene3D" id="3.30.70.330">
    <property type="match status" value="1"/>
</dbReference>
<feature type="compositionally biased region" description="Basic and acidic residues" evidence="5">
    <location>
        <begin position="378"/>
        <end position="395"/>
    </location>
</feature>
<dbReference type="PANTHER" id="PTHR13112:SF0">
    <property type="entry name" value="FI21285P1"/>
    <property type="match status" value="1"/>
</dbReference>
<keyword evidence="4" id="KW-0539">Nucleus</keyword>
<feature type="compositionally biased region" description="Polar residues" evidence="5">
    <location>
        <begin position="300"/>
        <end position="309"/>
    </location>
</feature>
<evidence type="ECO:0000256" key="3">
    <source>
        <dbReference type="ARBA" id="ARBA00023161"/>
    </source>
</evidence>
<comment type="subcellular location">
    <subcellularLocation>
        <location evidence="1">Nucleus</location>
    </subcellularLocation>
</comment>
<comment type="caution">
    <text evidence="7">The sequence shown here is derived from an EMBL/GenBank/DDBJ whole genome shotgun (WGS) entry which is preliminary data.</text>
</comment>
<comment type="similarity">
    <text evidence="2">Belongs to the RENT3 family.</text>
</comment>
<feature type="region of interest" description="Disordered" evidence="5">
    <location>
        <begin position="378"/>
        <end position="417"/>
    </location>
</feature>
<dbReference type="GO" id="GO:0003729">
    <property type="term" value="F:mRNA binding"/>
    <property type="evidence" value="ECO:0007669"/>
    <property type="project" value="TreeGrafter"/>
</dbReference>
<evidence type="ECO:0000256" key="4">
    <source>
        <dbReference type="ARBA" id="ARBA00023242"/>
    </source>
</evidence>
<keyword evidence="3" id="KW-0866">Nonsense-mediated mRNA decay</keyword>
<dbReference type="GO" id="GO:0005730">
    <property type="term" value="C:nucleolus"/>
    <property type="evidence" value="ECO:0007669"/>
    <property type="project" value="TreeGrafter"/>
</dbReference>
<evidence type="ECO:0000256" key="1">
    <source>
        <dbReference type="ARBA" id="ARBA00004123"/>
    </source>
</evidence>
<sequence>MKGPLDRTKVVVRNLPPAITQPAFTEQIDGAFGGRYNWVSFRQGKTSQKHQSCARAYLDFKKPEDVLEFAEFFNGHVFVNEKGVQFKTIVEYAPSQRVPKQWSKKDGREGTLLKDPEYLEFLEFISKPVENLPSAEIQLERREAERAGAAKEALIVTPLMDFVRQKRAAKAGPRRLLSNGKLSRRASGSSTGSPASGSSKRGSDKKKASTTMYVLRDTAKNSSGKDKSTYILVPKRDDQDFDKPVSSSSATGSEVVLEESGVPANSDGGKKKVLLLKGKEREISQVSGSVSHQQSASVKNIISSPALKQNQRRENSGRIIRGILLNKDARQNQASGLHSEQQISNLEKDKRPPRPSHVHLVMKDTNGVSDDKVIVNDLHSEKQERRTRNKDRPDRAAWTLRRSDGSYQSDESLSSSASQLSLSAVDSSEGRAAISVNLLGSVGNLGDGKFDLSNMRSGEVKAVGGGRSSHSSVDNGSHRHIGRRGPTHVEDDSSPVMSEGKPLRRGGASGYGSHEKQVWVQKSSSGS</sequence>
<dbReference type="EMBL" id="JBCGBO010000003">
    <property type="protein sequence ID" value="KAK9214015.1"/>
    <property type="molecule type" value="Genomic_DNA"/>
</dbReference>
<evidence type="ECO:0000256" key="2">
    <source>
        <dbReference type="ARBA" id="ARBA00005991"/>
    </source>
</evidence>
<dbReference type="GO" id="GO:0000184">
    <property type="term" value="P:nuclear-transcribed mRNA catabolic process, nonsense-mediated decay"/>
    <property type="evidence" value="ECO:0007669"/>
    <property type="project" value="UniProtKB-KW"/>
</dbReference>
<feature type="region of interest" description="Disordered" evidence="5">
    <location>
        <begin position="460"/>
        <end position="527"/>
    </location>
</feature>
<accession>A0AAP0MPR3</accession>
<feature type="region of interest" description="Disordered" evidence="5">
    <location>
        <begin position="285"/>
        <end position="314"/>
    </location>
</feature>
<dbReference type="Proteomes" id="UP001428341">
    <property type="component" value="Unassembled WGS sequence"/>
</dbReference>
<dbReference type="AlphaFoldDB" id="A0AAP0MPR3"/>
<feature type="compositionally biased region" description="Polar residues" evidence="5">
    <location>
        <begin position="331"/>
        <end position="345"/>
    </location>
</feature>
<evidence type="ECO:0000313" key="8">
    <source>
        <dbReference type="Proteomes" id="UP001428341"/>
    </source>
</evidence>
<dbReference type="PANTHER" id="PTHR13112">
    <property type="entry name" value="UPF3 REGULATOR OF NONSENSE TRANSCRIPTS-LIKE PROTEIN"/>
    <property type="match status" value="1"/>
</dbReference>
<dbReference type="GO" id="GO:0005737">
    <property type="term" value="C:cytoplasm"/>
    <property type="evidence" value="ECO:0007669"/>
    <property type="project" value="TreeGrafter"/>
</dbReference>
<gene>
    <name evidence="7" type="ORF">WN944_006001</name>
</gene>
<dbReference type="InterPro" id="IPR012677">
    <property type="entry name" value="Nucleotide-bd_a/b_plait_sf"/>
</dbReference>